<dbReference type="Gene3D" id="3.30.70.100">
    <property type="match status" value="1"/>
</dbReference>
<keyword evidence="4" id="KW-1185">Reference proteome</keyword>
<organism evidence="3 4">
    <name type="scientific">Bimuria novae-zelandiae CBS 107.79</name>
    <dbReference type="NCBI Taxonomy" id="1447943"/>
    <lineage>
        <taxon>Eukaryota</taxon>
        <taxon>Fungi</taxon>
        <taxon>Dikarya</taxon>
        <taxon>Ascomycota</taxon>
        <taxon>Pezizomycotina</taxon>
        <taxon>Dothideomycetes</taxon>
        <taxon>Pleosporomycetidae</taxon>
        <taxon>Pleosporales</taxon>
        <taxon>Massarineae</taxon>
        <taxon>Didymosphaeriaceae</taxon>
        <taxon>Bimuria</taxon>
    </lineage>
</organism>
<sequence>MAYVVLVLLTRKPDLSPEQFKEHFENNHLPLVKSLFGPLCPVPHRRLYLARADNKSGDASRALYPPLMLKGNPEDINFDCISELSWKDEKTFKGFKQMMKQPELMANIAADLELFVEVERVVVIGEVVDSLPRGWD</sequence>
<dbReference type="OrthoDB" id="2519291at2759"/>
<evidence type="ECO:0000259" key="2">
    <source>
        <dbReference type="Pfam" id="PF07110"/>
    </source>
</evidence>
<evidence type="ECO:0000256" key="1">
    <source>
        <dbReference type="ARBA" id="ARBA00005986"/>
    </source>
</evidence>
<proteinExistence type="inferred from homology"/>
<protein>
    <recommendedName>
        <fullName evidence="2">EthD domain-containing protein</fullName>
    </recommendedName>
</protein>
<dbReference type="EMBL" id="ML976673">
    <property type="protein sequence ID" value="KAF1974911.1"/>
    <property type="molecule type" value="Genomic_DNA"/>
</dbReference>
<feature type="domain" description="EthD" evidence="2">
    <location>
        <begin position="12"/>
        <end position="117"/>
    </location>
</feature>
<dbReference type="SUPFAM" id="SSF54909">
    <property type="entry name" value="Dimeric alpha+beta barrel"/>
    <property type="match status" value="1"/>
</dbReference>
<dbReference type="Pfam" id="PF07110">
    <property type="entry name" value="EthD"/>
    <property type="match status" value="1"/>
</dbReference>
<dbReference type="InterPro" id="IPR011008">
    <property type="entry name" value="Dimeric_a/b-barrel"/>
</dbReference>
<comment type="similarity">
    <text evidence="1">Belongs to the tpcK family.</text>
</comment>
<gene>
    <name evidence="3" type="ORF">BU23DRAFT_598186</name>
</gene>
<reference evidence="3" key="1">
    <citation type="journal article" date="2020" name="Stud. Mycol.">
        <title>101 Dothideomycetes genomes: a test case for predicting lifestyles and emergence of pathogens.</title>
        <authorList>
            <person name="Haridas S."/>
            <person name="Albert R."/>
            <person name="Binder M."/>
            <person name="Bloem J."/>
            <person name="Labutti K."/>
            <person name="Salamov A."/>
            <person name="Andreopoulos B."/>
            <person name="Baker S."/>
            <person name="Barry K."/>
            <person name="Bills G."/>
            <person name="Bluhm B."/>
            <person name="Cannon C."/>
            <person name="Castanera R."/>
            <person name="Culley D."/>
            <person name="Daum C."/>
            <person name="Ezra D."/>
            <person name="Gonzalez J."/>
            <person name="Henrissat B."/>
            <person name="Kuo A."/>
            <person name="Liang C."/>
            <person name="Lipzen A."/>
            <person name="Lutzoni F."/>
            <person name="Magnuson J."/>
            <person name="Mondo S."/>
            <person name="Nolan M."/>
            <person name="Ohm R."/>
            <person name="Pangilinan J."/>
            <person name="Park H.-J."/>
            <person name="Ramirez L."/>
            <person name="Alfaro M."/>
            <person name="Sun H."/>
            <person name="Tritt A."/>
            <person name="Yoshinaga Y."/>
            <person name="Zwiers L.-H."/>
            <person name="Turgeon B."/>
            <person name="Goodwin S."/>
            <person name="Spatafora J."/>
            <person name="Crous P."/>
            <person name="Grigoriev I."/>
        </authorList>
    </citation>
    <scope>NUCLEOTIDE SEQUENCE</scope>
    <source>
        <strain evidence="3">CBS 107.79</strain>
    </source>
</reference>
<dbReference type="InterPro" id="IPR009799">
    <property type="entry name" value="EthD_dom"/>
</dbReference>
<accession>A0A6A5VCT9</accession>
<evidence type="ECO:0000313" key="3">
    <source>
        <dbReference type="EMBL" id="KAF1974911.1"/>
    </source>
</evidence>
<dbReference type="Proteomes" id="UP000800036">
    <property type="component" value="Unassembled WGS sequence"/>
</dbReference>
<name>A0A6A5VCT9_9PLEO</name>
<evidence type="ECO:0000313" key="4">
    <source>
        <dbReference type="Proteomes" id="UP000800036"/>
    </source>
</evidence>
<dbReference type="GO" id="GO:0016491">
    <property type="term" value="F:oxidoreductase activity"/>
    <property type="evidence" value="ECO:0007669"/>
    <property type="project" value="InterPro"/>
</dbReference>
<dbReference type="AlphaFoldDB" id="A0A6A5VCT9"/>